<reference evidence="2 3" key="1">
    <citation type="submission" date="2016-07" db="EMBL/GenBank/DDBJ databases">
        <title>Pervasive Adenine N6-methylation of Active Genes in Fungi.</title>
        <authorList>
            <consortium name="DOE Joint Genome Institute"/>
            <person name="Mondo S.J."/>
            <person name="Dannebaum R.O."/>
            <person name="Kuo R.C."/>
            <person name="Labutti K."/>
            <person name="Haridas S."/>
            <person name="Kuo A."/>
            <person name="Salamov A."/>
            <person name="Ahrendt S.R."/>
            <person name="Lipzen A."/>
            <person name="Sullivan W."/>
            <person name="Andreopoulos W.B."/>
            <person name="Clum A."/>
            <person name="Lindquist E."/>
            <person name="Daum C."/>
            <person name="Ramamoorthy G.K."/>
            <person name="Gryganskyi A."/>
            <person name="Culley D."/>
            <person name="Magnuson J.K."/>
            <person name="James T.Y."/>
            <person name="O'Malley M.A."/>
            <person name="Stajich J.E."/>
            <person name="Spatafora J.W."/>
            <person name="Visel A."/>
            <person name="Grigoriev I.V."/>
        </authorList>
    </citation>
    <scope>NUCLEOTIDE SEQUENCE [LARGE SCALE GENOMIC DNA]</scope>
    <source>
        <strain evidence="2 3">CBS 115471</strain>
    </source>
</reference>
<organism evidence="2 3">
    <name type="scientific">Clohesyomyces aquaticus</name>
    <dbReference type="NCBI Taxonomy" id="1231657"/>
    <lineage>
        <taxon>Eukaryota</taxon>
        <taxon>Fungi</taxon>
        <taxon>Dikarya</taxon>
        <taxon>Ascomycota</taxon>
        <taxon>Pezizomycotina</taxon>
        <taxon>Dothideomycetes</taxon>
        <taxon>Pleosporomycetidae</taxon>
        <taxon>Pleosporales</taxon>
        <taxon>Lindgomycetaceae</taxon>
        <taxon>Clohesyomyces</taxon>
    </lineage>
</organism>
<comment type="caution">
    <text evidence="2">The sequence shown here is derived from an EMBL/GenBank/DDBJ whole genome shotgun (WGS) entry which is preliminary data.</text>
</comment>
<feature type="compositionally biased region" description="Basic and acidic residues" evidence="1">
    <location>
        <begin position="91"/>
        <end position="101"/>
    </location>
</feature>
<dbReference type="AlphaFoldDB" id="A0A1Y2A7R4"/>
<feature type="compositionally biased region" description="Basic residues" evidence="1">
    <location>
        <begin position="39"/>
        <end position="48"/>
    </location>
</feature>
<evidence type="ECO:0000313" key="2">
    <source>
        <dbReference type="EMBL" id="ORY18370.1"/>
    </source>
</evidence>
<keyword evidence="3" id="KW-1185">Reference proteome</keyword>
<gene>
    <name evidence="2" type="ORF">BCR34DRAFT_342887</name>
</gene>
<feature type="region of interest" description="Disordered" evidence="1">
    <location>
        <begin position="37"/>
        <end position="101"/>
    </location>
</feature>
<evidence type="ECO:0000256" key="1">
    <source>
        <dbReference type="SAM" id="MobiDB-lite"/>
    </source>
</evidence>
<sequence length="111" mass="13255">MLFIVKAPSHAFRDSYCYSLRGLECRTARCLRVNNLGSRYKRGARQTKRPPCYNREGSGRPARPQRPHRKRDGSHRRDPLSQCYDRMNPPKQRDFIVRSRDPGRRRFIYTM</sequence>
<dbReference type="EMBL" id="MCFA01000007">
    <property type="protein sequence ID" value="ORY18370.1"/>
    <property type="molecule type" value="Genomic_DNA"/>
</dbReference>
<name>A0A1Y2A7R4_9PLEO</name>
<accession>A0A1Y2A7R4</accession>
<protein>
    <submittedName>
        <fullName evidence="2">Uncharacterized protein</fullName>
    </submittedName>
</protein>
<dbReference type="Proteomes" id="UP000193144">
    <property type="component" value="Unassembled WGS sequence"/>
</dbReference>
<feature type="compositionally biased region" description="Basic residues" evidence="1">
    <location>
        <begin position="63"/>
        <end position="74"/>
    </location>
</feature>
<proteinExistence type="predicted"/>
<evidence type="ECO:0000313" key="3">
    <source>
        <dbReference type="Proteomes" id="UP000193144"/>
    </source>
</evidence>